<dbReference type="Proteomes" id="UP000095767">
    <property type="component" value="Unassembled WGS sequence"/>
</dbReference>
<comment type="caution">
    <text evidence="2">The sequence shown here is derived from an EMBL/GenBank/DDBJ whole genome shotgun (WGS) entry which is preliminary data.</text>
</comment>
<accession>A0A1E5V650</accession>
<dbReference type="AlphaFoldDB" id="A0A1E5V650"/>
<proteinExistence type="predicted"/>
<name>A0A1E5V650_9POAL</name>
<keyword evidence="1" id="KW-1133">Transmembrane helix</keyword>
<evidence type="ECO:0000256" key="1">
    <source>
        <dbReference type="SAM" id="Phobius"/>
    </source>
</evidence>
<evidence type="ECO:0000313" key="3">
    <source>
        <dbReference type="Proteomes" id="UP000095767"/>
    </source>
</evidence>
<gene>
    <name evidence="2" type="ORF">BAE44_0018510</name>
</gene>
<feature type="transmembrane region" description="Helical" evidence="1">
    <location>
        <begin position="15"/>
        <end position="34"/>
    </location>
</feature>
<reference evidence="2 3" key="1">
    <citation type="submission" date="2016-09" db="EMBL/GenBank/DDBJ databases">
        <title>The draft genome of Dichanthelium oligosanthes: A C3 panicoid grass species.</title>
        <authorList>
            <person name="Studer A.J."/>
            <person name="Schnable J.C."/>
            <person name="Brutnell T.P."/>
        </authorList>
    </citation>
    <scope>NUCLEOTIDE SEQUENCE [LARGE SCALE GENOMIC DNA]</scope>
    <source>
        <strain evidence="3">cv. Kellogg 1175</strain>
        <tissue evidence="2">Leaf</tissue>
    </source>
</reference>
<organism evidence="2 3">
    <name type="scientific">Dichanthelium oligosanthes</name>
    <dbReference type="NCBI Taxonomy" id="888268"/>
    <lineage>
        <taxon>Eukaryota</taxon>
        <taxon>Viridiplantae</taxon>
        <taxon>Streptophyta</taxon>
        <taxon>Embryophyta</taxon>
        <taxon>Tracheophyta</taxon>
        <taxon>Spermatophyta</taxon>
        <taxon>Magnoliopsida</taxon>
        <taxon>Liliopsida</taxon>
        <taxon>Poales</taxon>
        <taxon>Poaceae</taxon>
        <taxon>PACMAD clade</taxon>
        <taxon>Panicoideae</taxon>
        <taxon>Panicodae</taxon>
        <taxon>Paniceae</taxon>
        <taxon>Dichantheliinae</taxon>
        <taxon>Dichanthelium</taxon>
    </lineage>
</organism>
<protein>
    <submittedName>
        <fullName evidence="2">Uncharacterized protein</fullName>
    </submittedName>
</protein>
<dbReference type="EMBL" id="LWDX02050588">
    <property type="protein sequence ID" value="OEL20465.1"/>
    <property type="molecule type" value="Genomic_DNA"/>
</dbReference>
<evidence type="ECO:0000313" key="2">
    <source>
        <dbReference type="EMBL" id="OEL20465.1"/>
    </source>
</evidence>
<keyword evidence="1" id="KW-0812">Transmembrane</keyword>
<sequence length="35" mass="3934">MQPFAKKIYIISLQIHARSCIIFISTNVILVVSVS</sequence>
<keyword evidence="1" id="KW-0472">Membrane</keyword>
<keyword evidence="3" id="KW-1185">Reference proteome</keyword>